<name>A0A9N9UXP9_9HYPO</name>
<keyword evidence="3" id="KW-1185">Reference proteome</keyword>
<dbReference type="InterPro" id="IPR042184">
    <property type="entry name" value="YqeY/Aim41_N"/>
</dbReference>
<dbReference type="PANTHER" id="PTHR43857:SF1">
    <property type="entry name" value="YJGH FAMILY PROTEIN"/>
    <property type="match status" value="1"/>
</dbReference>
<dbReference type="InterPro" id="IPR003789">
    <property type="entry name" value="Asn/Gln_tRNA_amidoTrase-B-like"/>
</dbReference>
<dbReference type="Proteomes" id="UP000696573">
    <property type="component" value="Unassembled WGS sequence"/>
</dbReference>
<dbReference type="CDD" id="cd06154">
    <property type="entry name" value="YjgF_YER057c_UK114_like_6"/>
    <property type="match status" value="1"/>
</dbReference>
<dbReference type="PANTHER" id="PTHR43857">
    <property type="entry name" value="BLR7761 PROTEIN"/>
    <property type="match status" value="1"/>
</dbReference>
<dbReference type="SUPFAM" id="SSF55298">
    <property type="entry name" value="YjgF-like"/>
    <property type="match status" value="1"/>
</dbReference>
<dbReference type="Gene3D" id="1.10.1510.10">
    <property type="entry name" value="Uncharacterised protein YqeY/AIM41 PF09424, N-terminal domain"/>
    <property type="match status" value="1"/>
</dbReference>
<dbReference type="InterPro" id="IPR019004">
    <property type="entry name" value="YqeY/Aim41"/>
</dbReference>
<evidence type="ECO:0000313" key="2">
    <source>
        <dbReference type="EMBL" id="CAH0015343.1"/>
    </source>
</evidence>
<dbReference type="EMBL" id="CABFNQ020000444">
    <property type="protein sequence ID" value="CAH0015343.1"/>
    <property type="molecule type" value="Genomic_DNA"/>
</dbReference>
<dbReference type="SUPFAM" id="SSF89095">
    <property type="entry name" value="GatB/YqeY motif"/>
    <property type="match status" value="1"/>
</dbReference>
<accession>A0A9N9UXP9</accession>
<dbReference type="InterPro" id="IPR006175">
    <property type="entry name" value="YjgF/YER057c/UK114"/>
</dbReference>
<keyword evidence="1" id="KW-0496">Mitochondrion</keyword>
<dbReference type="AlphaFoldDB" id="A0A9N9UXP9"/>
<evidence type="ECO:0000313" key="3">
    <source>
        <dbReference type="Proteomes" id="UP000696573"/>
    </source>
</evidence>
<dbReference type="Gene3D" id="3.30.1330.40">
    <property type="entry name" value="RutC-like"/>
    <property type="match status" value="1"/>
</dbReference>
<dbReference type="Pfam" id="PF01042">
    <property type="entry name" value="Ribonuc_L-PSP"/>
    <property type="match status" value="1"/>
</dbReference>
<reference evidence="2" key="1">
    <citation type="submission" date="2021-10" db="EMBL/GenBank/DDBJ databases">
        <authorList>
            <person name="Piombo E."/>
        </authorList>
    </citation>
    <scope>NUCLEOTIDE SEQUENCE</scope>
</reference>
<comment type="similarity">
    <text evidence="1">Belongs to the AIM41 family.</text>
</comment>
<comment type="caution">
    <text evidence="2">The sequence shown here is derived from an EMBL/GenBank/DDBJ whole genome shotgun (WGS) entry which is preliminary data.</text>
</comment>
<proteinExistence type="inferred from homology"/>
<organism evidence="2 3">
    <name type="scientific">Clonostachys rhizophaga</name>
    <dbReference type="NCBI Taxonomy" id="160324"/>
    <lineage>
        <taxon>Eukaryota</taxon>
        <taxon>Fungi</taxon>
        <taxon>Dikarya</taxon>
        <taxon>Ascomycota</taxon>
        <taxon>Pezizomycotina</taxon>
        <taxon>Sordariomycetes</taxon>
        <taxon>Hypocreomycetidae</taxon>
        <taxon>Hypocreales</taxon>
        <taxon>Bionectriaceae</taxon>
        <taxon>Clonostachys</taxon>
    </lineage>
</organism>
<dbReference type="GO" id="GO:0005739">
    <property type="term" value="C:mitochondrion"/>
    <property type="evidence" value="ECO:0007669"/>
    <property type="project" value="UniProtKB-SubCell"/>
</dbReference>
<dbReference type="InterPro" id="IPR035959">
    <property type="entry name" value="RutC-like_sf"/>
</dbReference>
<gene>
    <name evidence="1" type="primary">AIM41</name>
    <name evidence="2" type="ORF">CRHIZ90672A_00001189</name>
</gene>
<dbReference type="Pfam" id="PF09424">
    <property type="entry name" value="YqeY"/>
    <property type="match status" value="1"/>
</dbReference>
<dbReference type="OrthoDB" id="538640at2759"/>
<dbReference type="GO" id="GO:0016884">
    <property type="term" value="F:carbon-nitrogen ligase activity, with glutamine as amido-N-donor"/>
    <property type="evidence" value="ECO:0007669"/>
    <property type="project" value="UniProtKB-UniRule"/>
</dbReference>
<sequence>MASRQSLRAFQVIRPSVPTASYRPRTWQAVRFYSEAAANETPASAPYLQHLKTDLKTAMRAKDAPRLAVLRAILSANLNASKTKTPIRTDPQLVIQIMKMKRSIEETAAEAKKVGREDLAEKELEQAKLMEEYIVKSKLEVLGEEQLRPMIKEQIELSIAEGAQTKTLMPDVIKRIKGATEDKVVESKILAPLVKELINERNKSTTFIMSRINISSGSAFEAEIGYSRAVVVDGWVMVSGTTGYDYQSGKISANVEEQAEQTLVNIARALEEAGSSMSEVVRVQYVLPDREDFPKTWPVLKKWFGDVRPAAMMIESKLMKEEMKIEIEVTAKKGCAKQ</sequence>
<protein>
    <recommendedName>
        <fullName evidence="1">Altered inheritance of mitochondria protein 41</fullName>
    </recommendedName>
</protein>
<evidence type="ECO:0000256" key="1">
    <source>
        <dbReference type="RuleBase" id="RU365099"/>
    </source>
</evidence>
<comment type="subcellular location">
    <subcellularLocation>
        <location evidence="1">Mitochondrion</location>
    </subcellularLocation>
</comment>